<reference evidence="6" key="3">
    <citation type="submission" date="2025-09" db="UniProtKB">
        <authorList>
            <consortium name="Ensembl"/>
        </authorList>
    </citation>
    <scope>IDENTIFICATION</scope>
</reference>
<evidence type="ECO:0000256" key="3">
    <source>
        <dbReference type="ARBA" id="ARBA00012663"/>
    </source>
</evidence>
<keyword evidence="7" id="KW-1185">Reference proteome</keyword>
<dbReference type="GO" id="GO:0004563">
    <property type="term" value="F:beta-N-acetylhexosaminidase activity"/>
    <property type="evidence" value="ECO:0007669"/>
    <property type="project" value="UniProtKB-EC"/>
</dbReference>
<dbReference type="AlphaFoldDB" id="A0A8C9R0N4"/>
<evidence type="ECO:0000313" key="6">
    <source>
        <dbReference type="Ensembl" id="ENSSFOP00015004129.1"/>
    </source>
</evidence>
<sequence length="492" mass="55611">MNISPWTSGIKLVHLDLKGAPPKIEYLQKLIPLLARLGADGLLVEYEDMFPYEGDLKILRANSHPPYSRQEVQIIQDAARASGLEVIPLVQTFGHLEFVLKHKQFSELQEVGYCLGTLNPHRERSLQLVLEMVRQVLDLHPHAKYLHIGADEVYLLGQGEESRQWLNIPSHDIHHLFLSHVKNVVKHIQATWPYLRLIMWDDMLREMSHDTLKDSGLVGHVQLMLWDYSPFLDVENTVRLMEMYSRAGLSEIWAASSFKGSTNVNTCVTCTQRHVDNHLQWLKVATAQPIGAEIQGIAITGWQRYDHLSVLCELLPVGLLSLASCLQTLRHGGFSKEAQASVTEVLGVSSMEVAHVQSPSVGGPLIPGQRLAELVVELTAILQSEELRFAHTNMYVKGWFSPFHRQKRLVNLVIVQQIQHQAMILLSSVEVKVQALWQEMTQLFPEATAHEWVQQHVSGVLEPLRSLVQDANAIIQEMLPSNTHLPPVEQES</sequence>
<dbReference type="PANTHER" id="PTHR21040:SF6">
    <property type="entry name" value="HEXOSAMINIDASE D"/>
    <property type="match status" value="1"/>
</dbReference>
<dbReference type="CDD" id="cd06565">
    <property type="entry name" value="GH20_GcnA-like"/>
    <property type="match status" value="1"/>
</dbReference>
<organism evidence="6 7">
    <name type="scientific">Scleropages formosus</name>
    <name type="common">Asian bonytongue</name>
    <name type="synonym">Osteoglossum formosum</name>
    <dbReference type="NCBI Taxonomy" id="113540"/>
    <lineage>
        <taxon>Eukaryota</taxon>
        <taxon>Metazoa</taxon>
        <taxon>Chordata</taxon>
        <taxon>Craniata</taxon>
        <taxon>Vertebrata</taxon>
        <taxon>Euteleostomi</taxon>
        <taxon>Actinopterygii</taxon>
        <taxon>Neopterygii</taxon>
        <taxon>Teleostei</taxon>
        <taxon>Osteoglossocephala</taxon>
        <taxon>Osteoglossomorpha</taxon>
        <taxon>Osteoglossiformes</taxon>
        <taxon>Osteoglossidae</taxon>
        <taxon>Scleropages</taxon>
    </lineage>
</organism>
<dbReference type="CTD" id="284004"/>
<feature type="domain" description="Glycoside hydrolase family 20 catalytic" evidence="5">
    <location>
        <begin position="65"/>
        <end position="226"/>
    </location>
</feature>
<comment type="catalytic activity">
    <reaction evidence="1">
        <text>Hydrolysis of terminal non-reducing N-acetyl-D-hexosamine residues in N-acetyl-beta-D-hexosaminides.</text>
        <dbReference type="EC" id="3.2.1.52"/>
    </reaction>
</comment>
<evidence type="ECO:0000259" key="5">
    <source>
        <dbReference type="Pfam" id="PF00728"/>
    </source>
</evidence>
<dbReference type="KEGG" id="sfm:108940115"/>
<dbReference type="Pfam" id="PF00728">
    <property type="entry name" value="Glyco_hydro_20"/>
    <property type="match status" value="1"/>
</dbReference>
<dbReference type="GO" id="GO:0005975">
    <property type="term" value="P:carbohydrate metabolic process"/>
    <property type="evidence" value="ECO:0007669"/>
    <property type="project" value="InterPro"/>
</dbReference>
<dbReference type="InterPro" id="IPR038901">
    <property type="entry name" value="HEXDC-like"/>
</dbReference>
<dbReference type="PANTHER" id="PTHR21040">
    <property type="entry name" value="BCDNA.GH04120"/>
    <property type="match status" value="1"/>
</dbReference>
<dbReference type="OrthoDB" id="10023921at2759"/>
<dbReference type="Gene3D" id="3.20.20.80">
    <property type="entry name" value="Glycosidases"/>
    <property type="match status" value="1"/>
</dbReference>
<protein>
    <recommendedName>
        <fullName evidence="3">beta-N-acetylhexosaminidase</fullName>
        <ecNumber evidence="3">3.2.1.52</ecNumber>
    </recommendedName>
</protein>
<comment type="similarity">
    <text evidence="2">Belongs to the glycosyl hydrolase 20 family.</text>
</comment>
<evidence type="ECO:0000313" key="7">
    <source>
        <dbReference type="Proteomes" id="UP000694397"/>
    </source>
</evidence>
<evidence type="ECO:0000256" key="2">
    <source>
        <dbReference type="ARBA" id="ARBA00006285"/>
    </source>
</evidence>
<dbReference type="Ensembl" id="ENSSFOT00015004197.2">
    <property type="protein sequence ID" value="ENSSFOP00015004129.1"/>
    <property type="gene ID" value="ENSSFOG00015002706.2"/>
</dbReference>
<dbReference type="RefSeq" id="XP_018617539.1">
    <property type="nucleotide sequence ID" value="XM_018762023.2"/>
</dbReference>
<dbReference type="GeneID" id="108940115"/>
<dbReference type="GeneTree" id="ENSGT00390000014852"/>
<accession>A0A8C9R0N4</accession>
<dbReference type="SUPFAM" id="SSF51445">
    <property type="entry name" value="(Trans)glycosidases"/>
    <property type="match status" value="1"/>
</dbReference>
<proteinExistence type="inferred from homology"/>
<dbReference type="InterPro" id="IPR017853">
    <property type="entry name" value="GH"/>
</dbReference>
<dbReference type="EC" id="3.2.1.52" evidence="3"/>
<evidence type="ECO:0000256" key="1">
    <source>
        <dbReference type="ARBA" id="ARBA00001231"/>
    </source>
</evidence>
<name>A0A8C9R0N4_SCLFO</name>
<dbReference type="Proteomes" id="UP000694397">
    <property type="component" value="Chromosome 20"/>
</dbReference>
<reference evidence="6" key="2">
    <citation type="submission" date="2025-08" db="UniProtKB">
        <authorList>
            <consortium name="Ensembl"/>
        </authorList>
    </citation>
    <scope>IDENTIFICATION</scope>
</reference>
<keyword evidence="4" id="KW-0378">Hydrolase</keyword>
<gene>
    <name evidence="6" type="primary">HEXD</name>
    <name evidence="6" type="synonym">hexd</name>
</gene>
<dbReference type="InterPro" id="IPR015883">
    <property type="entry name" value="Glyco_hydro_20_cat"/>
</dbReference>
<evidence type="ECO:0000256" key="4">
    <source>
        <dbReference type="ARBA" id="ARBA00022801"/>
    </source>
</evidence>
<reference evidence="6 7" key="1">
    <citation type="submission" date="2019-04" db="EMBL/GenBank/DDBJ databases">
        <authorList>
            <consortium name="Wellcome Sanger Institute Data Sharing"/>
        </authorList>
    </citation>
    <scope>NUCLEOTIDE SEQUENCE [LARGE SCALE GENOMIC DNA]</scope>
</reference>